<evidence type="ECO:0000313" key="1">
    <source>
        <dbReference type="EMBL" id="CAG6456415.1"/>
    </source>
</evidence>
<proteinExistence type="predicted"/>
<dbReference type="EMBL" id="HBUE01030860">
    <property type="protein sequence ID" value="CAG6456415.1"/>
    <property type="molecule type" value="Transcribed_RNA"/>
</dbReference>
<organism evidence="1">
    <name type="scientific">Culex pipiens</name>
    <name type="common">House mosquito</name>
    <dbReference type="NCBI Taxonomy" id="7175"/>
    <lineage>
        <taxon>Eukaryota</taxon>
        <taxon>Metazoa</taxon>
        <taxon>Ecdysozoa</taxon>
        <taxon>Arthropoda</taxon>
        <taxon>Hexapoda</taxon>
        <taxon>Insecta</taxon>
        <taxon>Pterygota</taxon>
        <taxon>Neoptera</taxon>
        <taxon>Endopterygota</taxon>
        <taxon>Diptera</taxon>
        <taxon>Nematocera</taxon>
        <taxon>Culicoidea</taxon>
        <taxon>Culicidae</taxon>
        <taxon>Culicinae</taxon>
        <taxon>Culicini</taxon>
        <taxon>Culex</taxon>
        <taxon>Culex</taxon>
    </lineage>
</organism>
<reference evidence="1" key="1">
    <citation type="submission" date="2021-05" db="EMBL/GenBank/DDBJ databases">
        <authorList>
            <person name="Alioto T."/>
            <person name="Alioto T."/>
            <person name="Gomez Garrido J."/>
        </authorList>
    </citation>
    <scope>NUCLEOTIDE SEQUENCE</scope>
</reference>
<name>A0A8D8AIU7_CULPI</name>
<dbReference type="AlphaFoldDB" id="A0A8D8AIU7"/>
<sequence>MMMSSRTRVGSAVGFRRLALDLSVCLWLFLAGFFSHVGCLSLVECFFGLRLDFTVGSSMERVGLLSSDRSRSRRARYESALAFRGFRRGARSSLVEFLRPTPCRRRRRWRLWVVMVPSPLRTWTSSRVRPLPPELLKRLA</sequence>
<protein>
    <submittedName>
        <fullName evidence="1">(northern house mosquito) hypothetical protein</fullName>
    </submittedName>
</protein>
<accession>A0A8D8AIU7</accession>